<dbReference type="AlphaFoldDB" id="A0A401Z8P5"/>
<dbReference type="EMBL" id="BIFQ01000001">
    <property type="protein sequence ID" value="GCE03237.1"/>
    <property type="molecule type" value="Genomic_DNA"/>
</dbReference>
<dbReference type="PANTHER" id="PTHR12697:SF5">
    <property type="entry name" value="DEOXYHYPUSINE HYDROXYLASE"/>
    <property type="match status" value="1"/>
</dbReference>
<proteinExistence type="predicted"/>
<evidence type="ECO:0000313" key="2">
    <source>
        <dbReference type="Proteomes" id="UP000287224"/>
    </source>
</evidence>
<protein>
    <recommendedName>
        <fullName evidence="3">HEAT repeat-containing PBS lyase</fullName>
    </recommendedName>
</protein>
<dbReference type="SUPFAM" id="SSF48371">
    <property type="entry name" value="ARM repeat"/>
    <property type="match status" value="1"/>
</dbReference>
<dbReference type="PANTHER" id="PTHR12697">
    <property type="entry name" value="PBS LYASE HEAT-LIKE PROTEIN"/>
    <property type="match status" value="1"/>
</dbReference>
<dbReference type="GO" id="GO:0016491">
    <property type="term" value="F:oxidoreductase activity"/>
    <property type="evidence" value="ECO:0007669"/>
    <property type="project" value="TreeGrafter"/>
</dbReference>
<dbReference type="OrthoDB" id="139432at2"/>
<dbReference type="Proteomes" id="UP000287224">
    <property type="component" value="Unassembled WGS sequence"/>
</dbReference>
<dbReference type="InterPro" id="IPR016024">
    <property type="entry name" value="ARM-type_fold"/>
</dbReference>
<dbReference type="Gene3D" id="1.25.10.10">
    <property type="entry name" value="Leucine-rich Repeat Variant"/>
    <property type="match status" value="3"/>
</dbReference>
<dbReference type="Pfam" id="PF13646">
    <property type="entry name" value="HEAT_2"/>
    <property type="match status" value="1"/>
</dbReference>
<name>A0A401Z8P5_9CHLR</name>
<dbReference type="RefSeq" id="WP_126594533.1">
    <property type="nucleotide sequence ID" value="NZ_BIFQ01000001.1"/>
</dbReference>
<sequence>MQQESIQAALALLLGPKTEYRTRLRATRRLAKQGSTILPLVLSTFSNYPEITRPEWPWWPPQYEHTSRLLLQLSQHEKMPLEDLLRHPILGDAPGPVLWTSIMEAAGLIPQEDNEALLCLGLQTAWGSVRYAAAMALATRARAHNLHPSTCTQLHQHQEEQESYPVRLTASYALLNNGDPAGLEQLICFLSADVPDEIRKAATFILATERLLQVTHEEQERLATRLIELLNDDDVEIAQHAAHALGKVSMSQTILQLYPLLETSDERLQILVLTILEESAQRDKTLRHQMRQHTLTMRLLPMLKSAHPDLRRQACYTLAACGGEYIAAVFGTIVMNREHPGQGEVIECLRCFHSALRAPLRGHIVRWLLRALATSEENLQVTALDSLAQLLWQARNNGRQSAWEEIGQEVIKNDVFKALLHASSPLLRQRALELCAALGKLLHATPELRPYIQSLLLDDSDSGVRACAAYICAKTDARWAIPDLLQALLDSDEYVASTALHALADITFAQDTIVVYAFTELARLQEDTLPSIQNLALEARSILKKWQKAQQNEEHKTLHSLS</sequence>
<dbReference type="InterPro" id="IPR011989">
    <property type="entry name" value="ARM-like"/>
</dbReference>
<gene>
    <name evidence="1" type="ORF">KDAU_05660</name>
</gene>
<keyword evidence="2" id="KW-1185">Reference proteome</keyword>
<evidence type="ECO:0000313" key="1">
    <source>
        <dbReference type="EMBL" id="GCE03237.1"/>
    </source>
</evidence>
<organism evidence="1 2">
    <name type="scientific">Dictyobacter aurantiacus</name>
    <dbReference type="NCBI Taxonomy" id="1936993"/>
    <lineage>
        <taxon>Bacteria</taxon>
        <taxon>Bacillati</taxon>
        <taxon>Chloroflexota</taxon>
        <taxon>Ktedonobacteria</taxon>
        <taxon>Ktedonobacterales</taxon>
        <taxon>Dictyobacteraceae</taxon>
        <taxon>Dictyobacter</taxon>
    </lineage>
</organism>
<evidence type="ECO:0008006" key="3">
    <source>
        <dbReference type="Google" id="ProtNLM"/>
    </source>
</evidence>
<comment type="caution">
    <text evidence="1">The sequence shown here is derived from an EMBL/GenBank/DDBJ whole genome shotgun (WGS) entry which is preliminary data.</text>
</comment>
<accession>A0A401Z8P5</accession>
<reference evidence="2" key="1">
    <citation type="submission" date="2018-12" db="EMBL/GenBank/DDBJ databases">
        <title>Tengunoibacter tsumagoiensis gen. nov., sp. nov., Dictyobacter kobayashii sp. nov., D. alpinus sp. nov., and D. joshuensis sp. nov. and description of Dictyobacteraceae fam. nov. within the order Ktedonobacterales isolated from Tengu-no-mugimeshi.</title>
        <authorList>
            <person name="Wang C.M."/>
            <person name="Zheng Y."/>
            <person name="Sakai Y."/>
            <person name="Toyoda A."/>
            <person name="Minakuchi Y."/>
            <person name="Abe K."/>
            <person name="Yokota A."/>
            <person name="Yabe S."/>
        </authorList>
    </citation>
    <scope>NUCLEOTIDE SEQUENCE [LARGE SCALE GENOMIC DNA]</scope>
    <source>
        <strain evidence="2">S-27</strain>
    </source>
</reference>